<feature type="chain" id="PRO_5015746323" evidence="5">
    <location>
        <begin position="29"/>
        <end position="427"/>
    </location>
</feature>
<evidence type="ECO:0000313" key="7">
    <source>
        <dbReference type="Proteomes" id="UP000238326"/>
    </source>
</evidence>
<protein>
    <submittedName>
        <fullName evidence="6">ABC transporter substrate-binding protein</fullName>
    </submittedName>
</protein>
<dbReference type="SUPFAM" id="SSF53850">
    <property type="entry name" value="Periplasmic binding protein-like II"/>
    <property type="match status" value="1"/>
</dbReference>
<accession>A0A2S9KBS9</accession>
<gene>
    <name evidence="6" type="ORF">C6P61_14000</name>
</gene>
<dbReference type="InterPro" id="IPR006059">
    <property type="entry name" value="SBP"/>
</dbReference>
<dbReference type="AlphaFoldDB" id="A0A2S9KBS9"/>
<dbReference type="CDD" id="cd14750">
    <property type="entry name" value="PBP2_TMBP"/>
    <property type="match status" value="1"/>
</dbReference>
<dbReference type="PANTHER" id="PTHR43649:SF34">
    <property type="entry name" value="ABC TRANSPORTER PERIPLASMIC-BINDING PROTEIN YCJN-RELATED"/>
    <property type="match status" value="1"/>
</dbReference>
<feature type="signal peptide" evidence="5">
    <location>
        <begin position="1"/>
        <end position="28"/>
    </location>
</feature>
<dbReference type="Proteomes" id="UP000238326">
    <property type="component" value="Unassembled WGS sequence"/>
</dbReference>
<dbReference type="PROSITE" id="PS51257">
    <property type="entry name" value="PROKAR_LIPOPROTEIN"/>
    <property type="match status" value="1"/>
</dbReference>
<dbReference type="Pfam" id="PF01547">
    <property type="entry name" value="SBP_bac_1"/>
    <property type="match status" value="1"/>
</dbReference>
<comment type="similarity">
    <text evidence="2">Belongs to the bacterial solute-binding protein 1 family.</text>
</comment>
<dbReference type="GO" id="GO:0042597">
    <property type="term" value="C:periplasmic space"/>
    <property type="evidence" value="ECO:0007669"/>
    <property type="project" value="UniProtKB-SubCell"/>
</dbReference>
<dbReference type="EMBL" id="PVLR01000043">
    <property type="protein sequence ID" value="PRD67908.1"/>
    <property type="molecule type" value="Genomic_DNA"/>
</dbReference>
<dbReference type="Gene3D" id="3.40.190.10">
    <property type="entry name" value="Periplasmic binding protein-like II"/>
    <property type="match status" value="2"/>
</dbReference>
<dbReference type="PANTHER" id="PTHR43649">
    <property type="entry name" value="ARABINOSE-BINDING PROTEIN-RELATED"/>
    <property type="match status" value="1"/>
</dbReference>
<dbReference type="InterPro" id="IPR050490">
    <property type="entry name" value="Bact_solute-bd_prot1"/>
</dbReference>
<comment type="subcellular location">
    <subcellularLocation>
        <location evidence="1">Periplasm</location>
    </subcellularLocation>
</comment>
<comment type="caution">
    <text evidence="6">The sequence shown here is derived from an EMBL/GenBank/DDBJ whole genome shotgun (WGS) entry which is preliminary data.</text>
</comment>
<evidence type="ECO:0000256" key="5">
    <source>
        <dbReference type="SAM" id="SignalP"/>
    </source>
</evidence>
<sequence length="427" mass="45416">MTISFRSTVAKAALAAVAAPLLSVGAQAATITISCGNNAADVEFCGKFAEDWGKKNGHTVKMYTPPASSTDQLALLRQQFAAKSGDIDVLMIDVVWPGVIKDHLVDLKPYSKGVEKDHFPAIVANNTVDGKLLGMPWFTDAGLMFYRKDLLEKYGVKAPQTWDELSAAAKKVQDGERAAGNKDFQGFVFQAKAYEGLSCDALEWVYSYGGGTIVDAKGNITINNAQAAKALDTAASWIGTIAPQGVLNYGEEDARGVWQNGNAAFMRNWPYAWSLGQAADSPIKGKIGVAALPAGTGPGAKKAATLGGWQLAVNKYSKNVDAAASLALYMTSAEIQKKRAVGGSYNPTVMSLYKDADVAKANPFMVELLDVFTNAAARPATATGLKYPEVSQAFWDASHDVLSGKSKGADAVKKLETKLKQVKKAAW</sequence>
<dbReference type="OrthoDB" id="5890863at2"/>
<keyword evidence="4 5" id="KW-0732">Signal</keyword>
<name>A0A2S9KBS9_9BURK</name>
<reference evidence="6 7" key="1">
    <citation type="submission" date="2018-03" db="EMBL/GenBank/DDBJ databases">
        <title>Comparative genomics illustrates the genes involved in a hyperalkaliphilic mechanisms of Serpentinomonas isolated from highly-alkaline calcium-rich serpentinized springs.</title>
        <authorList>
            <person name="Suzuki S."/>
            <person name="Ishii S."/>
            <person name="Walworth N."/>
            <person name="Bird L."/>
            <person name="Kuenen J.G."/>
            <person name="Nealson K.H."/>
        </authorList>
    </citation>
    <scope>NUCLEOTIDE SEQUENCE [LARGE SCALE GENOMIC DNA]</scope>
    <source>
        <strain evidence="6 7">83</strain>
    </source>
</reference>
<evidence type="ECO:0000256" key="4">
    <source>
        <dbReference type="ARBA" id="ARBA00022729"/>
    </source>
</evidence>
<evidence type="ECO:0000313" key="6">
    <source>
        <dbReference type="EMBL" id="PRD67908.1"/>
    </source>
</evidence>
<evidence type="ECO:0000256" key="2">
    <source>
        <dbReference type="ARBA" id="ARBA00008520"/>
    </source>
</evidence>
<keyword evidence="3" id="KW-0813">Transport</keyword>
<keyword evidence="7" id="KW-1185">Reference proteome</keyword>
<evidence type="ECO:0000256" key="1">
    <source>
        <dbReference type="ARBA" id="ARBA00004418"/>
    </source>
</evidence>
<dbReference type="RefSeq" id="WP_105730549.1">
    <property type="nucleotide sequence ID" value="NZ_CAXYWD010000022.1"/>
</dbReference>
<organism evidence="6 7">
    <name type="scientific">Malikia spinosa</name>
    <dbReference type="NCBI Taxonomy" id="86180"/>
    <lineage>
        <taxon>Bacteria</taxon>
        <taxon>Pseudomonadati</taxon>
        <taxon>Pseudomonadota</taxon>
        <taxon>Betaproteobacteria</taxon>
        <taxon>Burkholderiales</taxon>
        <taxon>Comamonadaceae</taxon>
        <taxon>Malikia</taxon>
    </lineage>
</organism>
<evidence type="ECO:0000256" key="3">
    <source>
        <dbReference type="ARBA" id="ARBA00022448"/>
    </source>
</evidence>
<proteinExistence type="inferred from homology"/>